<evidence type="ECO:0000313" key="3">
    <source>
        <dbReference type="Proteomes" id="UP001375743"/>
    </source>
</evidence>
<feature type="transmembrane region" description="Helical" evidence="1">
    <location>
        <begin position="107"/>
        <end position="129"/>
    </location>
</feature>
<sequence>MEPSAATPSESTSRFGAVLLHLGLYVFMLVWSVVGLFFTRLDPRYSVLYWEATTIVFALIAIARVLVRGGARRHVLALKQLAHWGAFLVAMLLLHTRQVTSVLTDDALGLVLLLLLALATFLDGLYVDWRFCVVGALLAIGVVVLAALSNVLLILLLLLLVGLAVLYFLRHLAREETEPGV</sequence>
<keyword evidence="3" id="KW-1185">Reference proteome</keyword>
<accession>A0ABU8XUP1</accession>
<name>A0ABU8XUP1_9PROT</name>
<dbReference type="Proteomes" id="UP001375743">
    <property type="component" value="Unassembled WGS sequence"/>
</dbReference>
<keyword evidence="1" id="KW-1133">Transmembrane helix</keyword>
<dbReference type="EMBL" id="JBBLZC010000020">
    <property type="protein sequence ID" value="MEK0084923.1"/>
    <property type="molecule type" value="Genomic_DNA"/>
</dbReference>
<keyword evidence="1" id="KW-0812">Transmembrane</keyword>
<dbReference type="RefSeq" id="WP_418160773.1">
    <property type="nucleotide sequence ID" value="NZ_JBBLZC010000020.1"/>
</dbReference>
<proteinExistence type="predicted"/>
<feature type="transmembrane region" description="Helical" evidence="1">
    <location>
        <begin position="47"/>
        <end position="67"/>
    </location>
</feature>
<feature type="transmembrane region" description="Helical" evidence="1">
    <location>
        <begin position="18"/>
        <end position="41"/>
    </location>
</feature>
<evidence type="ECO:0000313" key="2">
    <source>
        <dbReference type="EMBL" id="MEK0084923.1"/>
    </source>
</evidence>
<comment type="caution">
    <text evidence="2">The sequence shown here is derived from an EMBL/GenBank/DDBJ whole genome shotgun (WGS) entry which is preliminary data.</text>
</comment>
<feature type="transmembrane region" description="Helical" evidence="1">
    <location>
        <begin position="76"/>
        <end position="95"/>
    </location>
</feature>
<evidence type="ECO:0000256" key="1">
    <source>
        <dbReference type="SAM" id="Phobius"/>
    </source>
</evidence>
<gene>
    <name evidence="2" type="ORF">U1T56_17355</name>
</gene>
<feature type="transmembrane region" description="Helical" evidence="1">
    <location>
        <begin position="136"/>
        <end position="169"/>
    </location>
</feature>
<keyword evidence="1" id="KW-0472">Membrane</keyword>
<organism evidence="2 3">
    <name type="scientific">Benzoatithermus flavus</name>
    <dbReference type="NCBI Taxonomy" id="3108223"/>
    <lineage>
        <taxon>Bacteria</taxon>
        <taxon>Pseudomonadati</taxon>
        <taxon>Pseudomonadota</taxon>
        <taxon>Alphaproteobacteria</taxon>
        <taxon>Geminicoccales</taxon>
        <taxon>Geminicoccaceae</taxon>
        <taxon>Benzoatithermus</taxon>
    </lineage>
</organism>
<protein>
    <submittedName>
        <fullName evidence="2">Uncharacterized protein</fullName>
    </submittedName>
</protein>
<reference evidence="2 3" key="1">
    <citation type="submission" date="2024-01" db="EMBL/GenBank/DDBJ databases">
        <title>Multi-omics insights into the function and evolution of sodium benzoate biodegradation pathways in Benzoatithermus flavus gen. nov., sp. nov. from hot spring.</title>
        <authorList>
            <person name="Hu C.-J."/>
            <person name="Li W.-J."/>
        </authorList>
    </citation>
    <scope>NUCLEOTIDE SEQUENCE [LARGE SCALE GENOMIC DNA]</scope>
    <source>
        <strain evidence="2 3">SYSU G07066</strain>
    </source>
</reference>